<organism evidence="1 2">
    <name type="scientific">Schistosoma margrebowiei</name>
    <dbReference type="NCBI Taxonomy" id="48269"/>
    <lineage>
        <taxon>Eukaryota</taxon>
        <taxon>Metazoa</taxon>
        <taxon>Spiralia</taxon>
        <taxon>Lophotrochozoa</taxon>
        <taxon>Platyhelminthes</taxon>
        <taxon>Trematoda</taxon>
        <taxon>Digenea</taxon>
        <taxon>Strigeidida</taxon>
        <taxon>Schistosomatoidea</taxon>
        <taxon>Schistosomatidae</taxon>
        <taxon>Schistosoma</taxon>
    </lineage>
</organism>
<dbReference type="AlphaFoldDB" id="A0A183MAE1"/>
<accession>A0A183MAE1</accession>
<proteinExistence type="predicted"/>
<dbReference type="STRING" id="48269.A0A183MAE1"/>
<protein>
    <submittedName>
        <fullName evidence="1">Uncharacterized protein</fullName>
    </submittedName>
</protein>
<dbReference type="Proteomes" id="UP000277204">
    <property type="component" value="Unassembled WGS sequence"/>
</dbReference>
<gene>
    <name evidence="1" type="ORF">SMRZ_LOCUS13016</name>
</gene>
<sequence>MELRDAYGLILDDSSWMTLTLDNSHLIGLPLNEHIRKQPYLFR</sequence>
<evidence type="ECO:0000313" key="1">
    <source>
        <dbReference type="EMBL" id="VDP03444.1"/>
    </source>
</evidence>
<keyword evidence="2" id="KW-1185">Reference proteome</keyword>
<reference evidence="1 2" key="1">
    <citation type="submission" date="2018-11" db="EMBL/GenBank/DDBJ databases">
        <authorList>
            <consortium name="Pathogen Informatics"/>
        </authorList>
    </citation>
    <scope>NUCLEOTIDE SEQUENCE [LARGE SCALE GENOMIC DNA]</scope>
    <source>
        <strain evidence="1 2">Zambia</strain>
    </source>
</reference>
<evidence type="ECO:0000313" key="2">
    <source>
        <dbReference type="Proteomes" id="UP000277204"/>
    </source>
</evidence>
<name>A0A183MAE1_9TREM</name>
<dbReference type="EMBL" id="UZAI01008945">
    <property type="protein sequence ID" value="VDP03444.1"/>
    <property type="molecule type" value="Genomic_DNA"/>
</dbReference>